<keyword evidence="3" id="KW-1185">Reference proteome</keyword>
<evidence type="ECO:0000313" key="3">
    <source>
        <dbReference type="Proteomes" id="UP000627838"/>
    </source>
</evidence>
<evidence type="ECO:0000313" key="2">
    <source>
        <dbReference type="EMBL" id="MBE1536905.1"/>
    </source>
</evidence>
<comment type="caution">
    <text evidence="2">The sequence shown here is derived from an EMBL/GenBank/DDBJ whole genome shotgun (WGS) entry which is preliminary data.</text>
</comment>
<accession>A0ABR9K227</accession>
<dbReference type="Proteomes" id="UP000627838">
    <property type="component" value="Unassembled WGS sequence"/>
</dbReference>
<sequence length="138" mass="15651">MPLVRASADPVPTRPCRRRPAKLRPDNGYDHADLRRRLRGRNIIPRIARRGIETSNRLDRHRWVVERTVSWTNGFRRMHRRAANARPGTSWPSSSSPPPSSPTATSPIEAASYTFTPPDLRPVGVRGLRDPDTDDDLL</sequence>
<proteinExistence type="predicted"/>
<gene>
    <name evidence="2" type="ORF">H4W34_006738</name>
</gene>
<evidence type="ECO:0000256" key="1">
    <source>
        <dbReference type="SAM" id="MobiDB-lite"/>
    </source>
</evidence>
<feature type="region of interest" description="Disordered" evidence="1">
    <location>
        <begin position="78"/>
        <end position="138"/>
    </location>
</feature>
<evidence type="ECO:0008006" key="4">
    <source>
        <dbReference type="Google" id="ProtNLM"/>
    </source>
</evidence>
<name>A0ABR9K227_9ACTN</name>
<dbReference type="EMBL" id="JADBDZ010000001">
    <property type="protein sequence ID" value="MBE1536905.1"/>
    <property type="molecule type" value="Genomic_DNA"/>
</dbReference>
<protein>
    <recommendedName>
        <fullName evidence="4">DDE family transposase</fullName>
    </recommendedName>
</protein>
<feature type="region of interest" description="Disordered" evidence="1">
    <location>
        <begin position="1"/>
        <end position="31"/>
    </location>
</feature>
<organism evidence="2 3">
    <name type="scientific">Actinomadura algeriensis</name>
    <dbReference type="NCBI Taxonomy" id="1679523"/>
    <lineage>
        <taxon>Bacteria</taxon>
        <taxon>Bacillati</taxon>
        <taxon>Actinomycetota</taxon>
        <taxon>Actinomycetes</taxon>
        <taxon>Streptosporangiales</taxon>
        <taxon>Thermomonosporaceae</taxon>
        <taxon>Actinomadura</taxon>
    </lineage>
</organism>
<reference evidence="2 3" key="1">
    <citation type="submission" date="2020-10" db="EMBL/GenBank/DDBJ databases">
        <title>Sequencing the genomes of 1000 actinobacteria strains.</title>
        <authorList>
            <person name="Klenk H.-P."/>
        </authorList>
    </citation>
    <scope>NUCLEOTIDE SEQUENCE [LARGE SCALE GENOMIC DNA]</scope>
    <source>
        <strain evidence="2 3">DSM 46744</strain>
    </source>
</reference>